<keyword evidence="3" id="KW-1185">Reference proteome</keyword>
<feature type="region of interest" description="Disordered" evidence="1">
    <location>
        <begin position="198"/>
        <end position="222"/>
    </location>
</feature>
<dbReference type="Pfam" id="PF03695">
    <property type="entry name" value="UPF0149"/>
    <property type="match status" value="1"/>
</dbReference>
<evidence type="ECO:0000313" key="3">
    <source>
        <dbReference type="Proteomes" id="UP000242999"/>
    </source>
</evidence>
<dbReference type="STRING" id="64971.SAMN05421831_104104"/>
<gene>
    <name evidence="2" type="ORF">SAMN05421831_104104</name>
</gene>
<dbReference type="Proteomes" id="UP000242999">
    <property type="component" value="Unassembled WGS sequence"/>
</dbReference>
<proteinExistence type="predicted"/>
<feature type="compositionally biased region" description="Basic residues" evidence="1">
    <location>
        <begin position="210"/>
        <end position="222"/>
    </location>
</feature>
<dbReference type="OrthoDB" id="7008537at2"/>
<sequence>MSDLPEPSYALLSDEEFELLDHLLDDDNLDSEAMDAVYAHGFMVAQALSPQPLETADLIATVCNGETSLPKEAYQQLSDLLIQLRQAAASACYRGHEIELPVSLNLDEGEIQAYESPLCDWCAGFVESVLLQEALWFSKAEQDIAELLLPLMALSGLFEEEAEVASLQENFPLLQQMALQVPQILIDLYVVLHAPEEKQKPKSPTTMAKSSKKKTRSGGKKR</sequence>
<dbReference type="AlphaFoldDB" id="A0A1H6RWL5"/>
<dbReference type="InterPro" id="IPR036255">
    <property type="entry name" value="YgfB-like_sf"/>
</dbReference>
<organism evidence="2 3">
    <name type="scientific">Allopseudospirillum japonicum</name>
    <dbReference type="NCBI Taxonomy" id="64971"/>
    <lineage>
        <taxon>Bacteria</taxon>
        <taxon>Pseudomonadati</taxon>
        <taxon>Pseudomonadota</taxon>
        <taxon>Gammaproteobacteria</taxon>
        <taxon>Oceanospirillales</taxon>
        <taxon>Oceanospirillaceae</taxon>
        <taxon>Allopseudospirillum</taxon>
    </lineage>
</organism>
<reference evidence="3" key="1">
    <citation type="submission" date="2016-10" db="EMBL/GenBank/DDBJ databases">
        <authorList>
            <person name="Varghese N."/>
            <person name="Submissions S."/>
        </authorList>
    </citation>
    <scope>NUCLEOTIDE SEQUENCE [LARGE SCALE GENOMIC DNA]</scope>
    <source>
        <strain evidence="3">DSM 7165</strain>
    </source>
</reference>
<dbReference type="InterPro" id="IPR011978">
    <property type="entry name" value="YgfB-like"/>
</dbReference>
<accession>A0A1H6RWL5</accession>
<evidence type="ECO:0008006" key="4">
    <source>
        <dbReference type="Google" id="ProtNLM"/>
    </source>
</evidence>
<name>A0A1H6RWL5_9GAMM</name>
<dbReference type="Gene3D" id="1.20.120.740">
    <property type="entry name" value="YgfB uncharacterised protein family UPF0149, PF03695"/>
    <property type="match status" value="1"/>
</dbReference>
<dbReference type="RefSeq" id="WP_143051945.1">
    <property type="nucleotide sequence ID" value="NZ_FNYH01000004.1"/>
</dbReference>
<evidence type="ECO:0000256" key="1">
    <source>
        <dbReference type="SAM" id="MobiDB-lite"/>
    </source>
</evidence>
<protein>
    <recommendedName>
        <fullName evidence="4">YecA family protein</fullName>
    </recommendedName>
</protein>
<dbReference type="SUPFAM" id="SSF101327">
    <property type="entry name" value="YgfB-like"/>
    <property type="match status" value="1"/>
</dbReference>
<evidence type="ECO:0000313" key="2">
    <source>
        <dbReference type="EMBL" id="SEI56180.1"/>
    </source>
</evidence>
<dbReference type="NCBIfam" id="TIGR02292">
    <property type="entry name" value="ygfB_yecA"/>
    <property type="match status" value="1"/>
</dbReference>
<dbReference type="EMBL" id="FNYH01000004">
    <property type="protein sequence ID" value="SEI56180.1"/>
    <property type="molecule type" value="Genomic_DNA"/>
</dbReference>